<dbReference type="Proteomes" id="UP000053825">
    <property type="component" value="Unassembled WGS sequence"/>
</dbReference>
<reference evidence="2 3" key="1">
    <citation type="submission" date="2015-07" db="EMBL/GenBank/DDBJ databases">
        <title>The genome of Habropoda laboriosa.</title>
        <authorList>
            <person name="Pan H."/>
            <person name="Kapheim K."/>
        </authorList>
    </citation>
    <scope>NUCLEOTIDE SEQUENCE [LARGE SCALE GENOMIC DNA]</scope>
    <source>
        <strain evidence="2">0110345459</strain>
    </source>
</reference>
<organism evidence="2 3">
    <name type="scientific">Habropoda laboriosa</name>
    <dbReference type="NCBI Taxonomy" id="597456"/>
    <lineage>
        <taxon>Eukaryota</taxon>
        <taxon>Metazoa</taxon>
        <taxon>Ecdysozoa</taxon>
        <taxon>Arthropoda</taxon>
        <taxon>Hexapoda</taxon>
        <taxon>Insecta</taxon>
        <taxon>Pterygota</taxon>
        <taxon>Neoptera</taxon>
        <taxon>Endopterygota</taxon>
        <taxon>Hymenoptera</taxon>
        <taxon>Apocrita</taxon>
        <taxon>Aculeata</taxon>
        <taxon>Apoidea</taxon>
        <taxon>Anthophila</taxon>
        <taxon>Apidae</taxon>
        <taxon>Habropoda</taxon>
    </lineage>
</organism>
<gene>
    <name evidence="2" type="ORF">WH47_00724</name>
</gene>
<dbReference type="EMBL" id="KQ414688">
    <property type="protein sequence ID" value="KOC63656.1"/>
    <property type="molecule type" value="Genomic_DNA"/>
</dbReference>
<feature type="compositionally biased region" description="Polar residues" evidence="1">
    <location>
        <begin position="37"/>
        <end position="50"/>
    </location>
</feature>
<keyword evidence="3" id="KW-1185">Reference proteome</keyword>
<proteinExistence type="predicted"/>
<name>A0A0L7QYL9_9HYME</name>
<feature type="region of interest" description="Disordered" evidence="1">
    <location>
        <begin position="36"/>
        <end position="72"/>
    </location>
</feature>
<evidence type="ECO:0000256" key="1">
    <source>
        <dbReference type="SAM" id="MobiDB-lite"/>
    </source>
</evidence>
<protein>
    <submittedName>
        <fullName evidence="2">Uncharacterized protein</fullName>
    </submittedName>
</protein>
<feature type="compositionally biased region" description="Basic and acidic residues" evidence="1">
    <location>
        <begin position="51"/>
        <end position="65"/>
    </location>
</feature>
<evidence type="ECO:0000313" key="2">
    <source>
        <dbReference type="EMBL" id="KOC63656.1"/>
    </source>
</evidence>
<accession>A0A0L7QYL9</accession>
<dbReference type="AlphaFoldDB" id="A0A0L7QYL9"/>
<evidence type="ECO:0000313" key="3">
    <source>
        <dbReference type="Proteomes" id="UP000053825"/>
    </source>
</evidence>
<sequence>MSQNSKLPNRLSTSETSYTLHSSSFLHNLDTTHETKVSFTSPSTHLANLQQEKDEKGARWTEQKRQRICGSP</sequence>